<proteinExistence type="predicted"/>
<comment type="caution">
    <text evidence="1">Lacks conserved residue(s) required for the propagation of feature annotation.</text>
</comment>
<organism evidence="3">
    <name type="scientific">Petromyzon marinus</name>
    <name type="common">Sea lamprey</name>
    <dbReference type="NCBI Taxonomy" id="7757"/>
    <lineage>
        <taxon>Eukaryota</taxon>
        <taxon>Metazoa</taxon>
        <taxon>Chordata</taxon>
        <taxon>Craniata</taxon>
        <taxon>Vertebrata</taxon>
        <taxon>Cyclostomata</taxon>
        <taxon>Hyperoartia</taxon>
        <taxon>Petromyzontiformes</taxon>
        <taxon>Petromyzontidae</taxon>
        <taxon>Petromyzon</taxon>
    </lineage>
</organism>
<dbReference type="STRING" id="7757.ENSPMAP00000002656"/>
<feature type="domain" description="Laminin G" evidence="2">
    <location>
        <begin position="186"/>
        <end position="365"/>
    </location>
</feature>
<dbReference type="InterPro" id="IPR001791">
    <property type="entry name" value="Laminin_G"/>
</dbReference>
<dbReference type="PANTHER" id="PTHR15036:SF56">
    <property type="entry name" value="KON-TIKI, ISOFORM B"/>
    <property type="match status" value="1"/>
</dbReference>
<dbReference type="Pfam" id="PF02210">
    <property type="entry name" value="Laminin_G_2"/>
    <property type="match status" value="2"/>
</dbReference>
<dbReference type="SUPFAM" id="SSF49899">
    <property type="entry name" value="Concanavalin A-like lectins/glucanases"/>
    <property type="match status" value="2"/>
</dbReference>
<feature type="domain" description="Laminin G" evidence="2">
    <location>
        <begin position="1"/>
        <end position="176"/>
    </location>
</feature>
<dbReference type="SMART" id="SM00282">
    <property type="entry name" value="LamG"/>
    <property type="match status" value="2"/>
</dbReference>
<sequence length="477" mass="53239">AASFYGASYVELPLADATSHNEIYIRFKTARRNGLLLAVGGQTDYILVELRSARLQVRMDLGSGEVILLSQPGLRLNNFLWHDLQLTQERERLVLTIDELFPLSLRLPGTLFELNVHHGVFLGGGAARLEHPYMAGASPGFRGCISDAVYNQHDLLSVLAGEAEETYLVHEVTQGCSDEFSAFEEDPIHFLNPRSYVAFDTWSAREVGVFECVLQTVHPQGVLLYHSNRQTDFIAMEIVDGYVQALIDKGNRIRKVISSVKVDDGQWYKIKLNLTIAELQLTVGTETVKTFLGHKRKYLDLTGLMFVGGVEDINMEEILTRRIVSLSRQGGHGSSFQGCMRDVRVNLQKQSLQDALVTREISITCGEELDEEDLDEEDLSIDTPDLSLISPSPAATLHNSDAIIVFQTLVVQEGGENILNSDNINITVDLHNVGLRQSQILFRITKEPRHGLLKLDIPGANEKTQGVRSQRISWKCL</sequence>
<dbReference type="Gene3D" id="2.60.120.200">
    <property type="match status" value="2"/>
</dbReference>
<protein>
    <recommendedName>
        <fullName evidence="2">Laminin G domain-containing protein</fullName>
    </recommendedName>
</protein>
<dbReference type="PROSITE" id="PS50025">
    <property type="entry name" value="LAM_G_DOMAIN"/>
    <property type="match status" value="2"/>
</dbReference>
<dbReference type="InterPro" id="IPR050372">
    <property type="entry name" value="Neurexin-related_CASP"/>
</dbReference>
<dbReference type="AlphaFoldDB" id="S4RBS5"/>
<reference evidence="3" key="2">
    <citation type="submission" date="2025-09" db="UniProtKB">
        <authorList>
            <consortium name="Ensembl"/>
        </authorList>
    </citation>
    <scope>IDENTIFICATION</scope>
</reference>
<name>S4RBS5_PETMA</name>
<evidence type="ECO:0000259" key="2">
    <source>
        <dbReference type="PROSITE" id="PS50025"/>
    </source>
</evidence>
<dbReference type="OMA" id="GAFECEM"/>
<dbReference type="PANTHER" id="PTHR15036">
    <property type="entry name" value="PIKACHURIN-LIKE PROTEIN"/>
    <property type="match status" value="1"/>
</dbReference>
<dbReference type="Ensembl" id="ENSPMAT00000002668.1">
    <property type="protein sequence ID" value="ENSPMAP00000002656.1"/>
    <property type="gene ID" value="ENSPMAG00000002436.1"/>
</dbReference>
<dbReference type="GeneTree" id="ENSGT00940000154091"/>
<evidence type="ECO:0000256" key="1">
    <source>
        <dbReference type="PROSITE-ProRule" id="PRU00122"/>
    </source>
</evidence>
<evidence type="ECO:0000313" key="3">
    <source>
        <dbReference type="Ensembl" id="ENSPMAP00000002656.1"/>
    </source>
</evidence>
<dbReference type="HOGENOM" id="CLU_036871_0_0_1"/>
<accession>S4RBS5</accession>
<dbReference type="CDD" id="cd00110">
    <property type="entry name" value="LamG"/>
    <property type="match status" value="2"/>
</dbReference>
<reference evidence="3" key="1">
    <citation type="submission" date="2025-08" db="UniProtKB">
        <authorList>
            <consortium name="Ensembl"/>
        </authorList>
    </citation>
    <scope>IDENTIFICATION</scope>
</reference>
<dbReference type="InterPro" id="IPR013320">
    <property type="entry name" value="ConA-like_dom_sf"/>
</dbReference>